<reference evidence="16" key="1">
    <citation type="submission" date="2025-08" db="UniProtKB">
        <authorList>
            <consortium name="RefSeq"/>
        </authorList>
    </citation>
    <scope>IDENTIFICATION</scope>
</reference>
<keyword evidence="3 13" id="KW-1133">Transmembrane helix</keyword>
<dbReference type="OrthoDB" id="5975505at2759"/>
<dbReference type="SMART" id="SM01381">
    <property type="entry name" value="7TM_GPCR_Srsx"/>
    <property type="match status" value="1"/>
</dbReference>
<dbReference type="GO" id="GO:0005886">
    <property type="term" value="C:plasma membrane"/>
    <property type="evidence" value="ECO:0007669"/>
    <property type="project" value="TreeGrafter"/>
</dbReference>
<evidence type="ECO:0000256" key="10">
    <source>
        <dbReference type="ARBA" id="ARBA00025478"/>
    </source>
</evidence>
<sequence length="446" mass="50186">MSKKNCTPGDELEIPLTLVLDYSDFNATYPIGNIPAWEVTLKVVFYIIAMVLDIVGNSIIIFIIILNRKMRTTTNVLILNLAVSDLFVGIFCMWIHMGNQIDSNWPFGSFMCKFTNFSQVMSVTASVLTLTIISVERFIAIVYPFKAKWSALTTVIVIVCTWVAAIATASPHLFVRHLFKTLWQDREDRWCAEVWTQYYKDRDCNTWPRGKVVYYCVEGIVMYFLPIVIMIVTYSIISVKLLHRRAPGSLINSTSSAQDKSKKKVIKMLVAVLVVFTLCWTPQQTLLLMSVLGKPTTRSDIKYTAVFVAYFNSALNPILYGGFNENFRKGFSEAFKCVLVQKRNKIGIDSTARSMAPHSKIMHDPHSFNSQEDGHYSALSPAASHLHVDTKHGYSNTLQVPVSTVYETQGVATNKTPELSAHSASRTPETMTSSLKSDIFVVKCDS</sequence>
<feature type="transmembrane region" description="Helical" evidence="13">
    <location>
        <begin position="151"/>
        <end position="174"/>
    </location>
</feature>
<dbReference type="Pfam" id="PF00001">
    <property type="entry name" value="7tm_1"/>
    <property type="match status" value="1"/>
</dbReference>
<dbReference type="InterPro" id="IPR000276">
    <property type="entry name" value="GPCR_Rhodpsn"/>
</dbReference>
<dbReference type="GO" id="GO:0008188">
    <property type="term" value="F:neuropeptide receptor activity"/>
    <property type="evidence" value="ECO:0007669"/>
    <property type="project" value="InterPro"/>
</dbReference>
<evidence type="ECO:0000256" key="11">
    <source>
        <dbReference type="RuleBase" id="RU000688"/>
    </source>
</evidence>
<keyword evidence="9 11" id="KW-0807">Transducer</keyword>
<dbReference type="InterPro" id="IPR017452">
    <property type="entry name" value="GPCR_Rhodpsn_7TM"/>
</dbReference>
<evidence type="ECO:0000313" key="16">
    <source>
        <dbReference type="RefSeq" id="XP_055874875.1"/>
    </source>
</evidence>
<comment type="subcellular location">
    <subcellularLocation>
        <location evidence="1">Membrane</location>
        <topology evidence="1">Multi-pass membrane protein</topology>
    </subcellularLocation>
</comment>
<feature type="transmembrane region" description="Helical" evidence="13">
    <location>
        <begin position="43"/>
        <end position="65"/>
    </location>
</feature>
<dbReference type="FunFam" id="1.20.1070.10:FF:000291">
    <property type="entry name" value="Predicted protein"/>
    <property type="match status" value="1"/>
</dbReference>
<keyword evidence="7 11" id="KW-0675">Receptor</keyword>
<dbReference type="CDD" id="cd14993">
    <property type="entry name" value="7tmA_CCKR-like"/>
    <property type="match status" value="1"/>
</dbReference>
<feature type="transmembrane region" description="Helical" evidence="13">
    <location>
        <begin position="117"/>
        <end position="139"/>
    </location>
</feature>
<dbReference type="PANTHER" id="PTHR45695:SF28">
    <property type="entry name" value="G-PROTEIN COUPLED RECEPTORS FAMILY 1 PROFILE DOMAIN-CONTAINING PROTEIN"/>
    <property type="match status" value="1"/>
</dbReference>
<dbReference type="AlphaFoldDB" id="A0A9W2ZIP6"/>
<dbReference type="RefSeq" id="XP_055874875.1">
    <property type="nucleotide sequence ID" value="XM_056018900.1"/>
</dbReference>
<feature type="transmembrane region" description="Helical" evidence="13">
    <location>
        <begin position="77"/>
        <end position="97"/>
    </location>
</feature>
<dbReference type="PROSITE" id="PS00237">
    <property type="entry name" value="G_PROTEIN_RECEP_F1_1"/>
    <property type="match status" value="1"/>
</dbReference>
<dbReference type="Gene3D" id="1.20.1070.10">
    <property type="entry name" value="Rhodopsin 7-helix transmembrane proteins"/>
    <property type="match status" value="1"/>
</dbReference>
<keyword evidence="8" id="KW-0325">Glycoprotein</keyword>
<evidence type="ECO:0000256" key="9">
    <source>
        <dbReference type="ARBA" id="ARBA00023224"/>
    </source>
</evidence>
<dbReference type="OMA" id="IVMYFLP"/>
<accession>A0A9W2ZIP6</accession>
<evidence type="ECO:0000256" key="3">
    <source>
        <dbReference type="ARBA" id="ARBA00022989"/>
    </source>
</evidence>
<comment type="similarity">
    <text evidence="11">Belongs to the G-protein coupled receptor 1 family.</text>
</comment>
<organism evidence="15 16">
    <name type="scientific">Biomphalaria glabrata</name>
    <name type="common">Bloodfluke planorb</name>
    <name type="synonym">Freshwater snail</name>
    <dbReference type="NCBI Taxonomy" id="6526"/>
    <lineage>
        <taxon>Eukaryota</taxon>
        <taxon>Metazoa</taxon>
        <taxon>Spiralia</taxon>
        <taxon>Lophotrochozoa</taxon>
        <taxon>Mollusca</taxon>
        <taxon>Gastropoda</taxon>
        <taxon>Heterobranchia</taxon>
        <taxon>Euthyneura</taxon>
        <taxon>Panpulmonata</taxon>
        <taxon>Hygrophila</taxon>
        <taxon>Lymnaeoidea</taxon>
        <taxon>Planorbidae</taxon>
        <taxon>Biomphalaria</taxon>
    </lineage>
</organism>
<feature type="region of interest" description="Disordered" evidence="12">
    <location>
        <begin position="413"/>
        <end position="432"/>
    </location>
</feature>
<evidence type="ECO:0000256" key="8">
    <source>
        <dbReference type="ARBA" id="ARBA00023180"/>
    </source>
</evidence>
<feature type="transmembrane region" description="Helical" evidence="13">
    <location>
        <begin position="212"/>
        <end position="237"/>
    </location>
</feature>
<evidence type="ECO:0000256" key="5">
    <source>
        <dbReference type="ARBA" id="ARBA00023136"/>
    </source>
</evidence>
<evidence type="ECO:0000256" key="6">
    <source>
        <dbReference type="ARBA" id="ARBA00023157"/>
    </source>
</evidence>
<evidence type="ECO:0000313" key="15">
    <source>
        <dbReference type="Proteomes" id="UP001165740"/>
    </source>
</evidence>
<evidence type="ECO:0000256" key="1">
    <source>
        <dbReference type="ARBA" id="ARBA00004141"/>
    </source>
</evidence>
<name>A0A9W2ZIP6_BIOGL</name>
<keyword evidence="15" id="KW-1185">Reference proteome</keyword>
<comment type="function">
    <text evidence="10">Receptor for NPAF (A-18-F-amide) and NPFF (F-8-F-amide) neuropeptides, also known as morphine-modulating peptides. Can also be activated by a variety of naturally occurring or synthetic FMRF-amide like ligands. This receptor mediates its action by association with G proteins that activate a phosphatidylinositol-calcium second messenger system.</text>
</comment>
<keyword evidence="2 11" id="KW-0812">Transmembrane</keyword>
<dbReference type="Proteomes" id="UP001165740">
    <property type="component" value="Chromosome 2"/>
</dbReference>
<evidence type="ECO:0000259" key="14">
    <source>
        <dbReference type="PROSITE" id="PS50262"/>
    </source>
</evidence>
<keyword evidence="4 11" id="KW-0297">G-protein coupled receptor</keyword>
<dbReference type="PRINTS" id="PR01570">
    <property type="entry name" value="NPFFRECEPTOR"/>
</dbReference>
<dbReference type="PROSITE" id="PS50262">
    <property type="entry name" value="G_PROTEIN_RECEP_F1_2"/>
    <property type="match status" value="1"/>
</dbReference>
<feature type="transmembrane region" description="Helical" evidence="13">
    <location>
        <begin position="265"/>
        <end position="283"/>
    </location>
</feature>
<dbReference type="SUPFAM" id="SSF81321">
    <property type="entry name" value="Family A G protein-coupled receptor-like"/>
    <property type="match status" value="1"/>
</dbReference>
<proteinExistence type="inferred from homology"/>
<dbReference type="PRINTS" id="PR00237">
    <property type="entry name" value="GPCRRHODOPSN"/>
</dbReference>
<dbReference type="InterPro" id="IPR005395">
    <property type="entry name" value="NPFF_rcpt"/>
</dbReference>
<evidence type="ECO:0000256" key="13">
    <source>
        <dbReference type="SAM" id="Phobius"/>
    </source>
</evidence>
<dbReference type="GeneID" id="106074829"/>
<evidence type="ECO:0000256" key="2">
    <source>
        <dbReference type="ARBA" id="ARBA00022692"/>
    </source>
</evidence>
<protein>
    <submittedName>
        <fullName evidence="16">Neuropeptide FF receptor 2-like</fullName>
    </submittedName>
</protein>
<gene>
    <name evidence="16" type="primary">LOC106074829</name>
</gene>
<evidence type="ECO:0000256" key="4">
    <source>
        <dbReference type="ARBA" id="ARBA00023040"/>
    </source>
</evidence>
<keyword evidence="5 13" id="KW-0472">Membrane</keyword>
<feature type="domain" description="G-protein coupled receptors family 1 profile" evidence="14">
    <location>
        <begin position="56"/>
        <end position="320"/>
    </location>
</feature>
<evidence type="ECO:0000256" key="12">
    <source>
        <dbReference type="SAM" id="MobiDB-lite"/>
    </source>
</evidence>
<feature type="transmembrane region" description="Helical" evidence="13">
    <location>
        <begin position="303"/>
        <end position="323"/>
    </location>
</feature>
<evidence type="ECO:0000256" key="7">
    <source>
        <dbReference type="ARBA" id="ARBA00023170"/>
    </source>
</evidence>
<dbReference type="PANTHER" id="PTHR45695">
    <property type="entry name" value="LEUCOKININ RECEPTOR-RELATED"/>
    <property type="match status" value="1"/>
</dbReference>
<keyword evidence="6" id="KW-1015">Disulfide bond</keyword>